<dbReference type="OMA" id="ETEDMAC"/>
<reference evidence="4 5" key="1">
    <citation type="journal article" date="2013" name="PLoS Genet.">
        <title>The genome and development-dependent transcriptomes of Pyronema confluens: a window into fungal evolution.</title>
        <authorList>
            <person name="Traeger S."/>
            <person name="Altegoer F."/>
            <person name="Freitag M."/>
            <person name="Gabaldon T."/>
            <person name="Kempken F."/>
            <person name="Kumar A."/>
            <person name="Marcet-Houben M."/>
            <person name="Poggeler S."/>
            <person name="Stajich J.E."/>
            <person name="Nowrousian M."/>
        </authorList>
    </citation>
    <scope>NUCLEOTIDE SEQUENCE [LARGE SCALE GENOMIC DNA]</scope>
    <source>
        <strain evidence="5">CBS 100304</strain>
        <tissue evidence="4">Vegetative mycelium</tissue>
    </source>
</reference>
<dbReference type="AlphaFoldDB" id="U4LYD0"/>
<dbReference type="EMBL" id="HF936636">
    <property type="protein sequence ID" value="CCX34838.1"/>
    <property type="molecule type" value="Genomic_DNA"/>
</dbReference>
<dbReference type="SMART" id="SM00248">
    <property type="entry name" value="ANK"/>
    <property type="match status" value="6"/>
</dbReference>
<name>U4LYD0_PYROM</name>
<dbReference type="Gene3D" id="1.25.40.20">
    <property type="entry name" value="Ankyrin repeat-containing domain"/>
    <property type="match status" value="1"/>
</dbReference>
<evidence type="ECO:0000313" key="5">
    <source>
        <dbReference type="Proteomes" id="UP000018144"/>
    </source>
</evidence>
<dbReference type="PRINTS" id="PR01415">
    <property type="entry name" value="ANKYRIN"/>
</dbReference>
<dbReference type="eggNOG" id="KOG1082">
    <property type="taxonomic scope" value="Eukaryota"/>
</dbReference>
<evidence type="ECO:0000256" key="1">
    <source>
        <dbReference type="ARBA" id="ARBA00022737"/>
    </source>
</evidence>
<evidence type="ECO:0000256" key="3">
    <source>
        <dbReference type="PROSITE-ProRule" id="PRU00023"/>
    </source>
</evidence>
<dbReference type="PROSITE" id="PS50297">
    <property type="entry name" value="ANK_REP_REGION"/>
    <property type="match status" value="3"/>
</dbReference>
<feature type="repeat" description="ANK" evidence="3">
    <location>
        <begin position="351"/>
        <end position="383"/>
    </location>
</feature>
<feature type="repeat" description="ANK" evidence="3">
    <location>
        <begin position="318"/>
        <end position="350"/>
    </location>
</feature>
<keyword evidence="1" id="KW-0677">Repeat</keyword>
<organism evidence="4 5">
    <name type="scientific">Pyronema omphalodes (strain CBS 100304)</name>
    <name type="common">Pyronema confluens</name>
    <dbReference type="NCBI Taxonomy" id="1076935"/>
    <lineage>
        <taxon>Eukaryota</taxon>
        <taxon>Fungi</taxon>
        <taxon>Dikarya</taxon>
        <taxon>Ascomycota</taxon>
        <taxon>Pezizomycotina</taxon>
        <taxon>Pezizomycetes</taxon>
        <taxon>Pezizales</taxon>
        <taxon>Pyronemataceae</taxon>
        <taxon>Pyronema</taxon>
    </lineage>
</organism>
<gene>
    <name evidence="4" type="ORF">PCON_04356</name>
</gene>
<sequence>MTTVNFSVSGFPDKVRKKLLKKKGKSEKLELGGAIRALSAATLGTFSRIYLCINALDECIDEYRGSLLSSLVEMPSTIDNKPQNIKLFFTARSQMEDYINSHPAMATISSSPLSMQLVASTGDIAAYVTPKLNEDKNVDESTSTDRVVHKSLQDYFKIQYDKGTIFTDGHNHVAHICLTYMSDDSYDKEVLTLRNKIFEKYALLKHAISSWAYRSRNLKQSEETEDMACLLHEKFESRLFFRMLLSWYETPQATELWDHFSNRMLFEGALEQAIEEARTKSSLVHVAVAWAALWGSEVLPKILLEKGHVNVNFKAGLDSSTPLCTAATEGHLGAVNLLLDDGAEADLDRDDGCTPLYDAVVGDHLEMVKLLLERGADVNLKVGYGNRATLLAARFGRTEVLKVLLERDDVEIDSKNKDGWTPLSFAVYNARKDITERLLEKGADVNTQDRWGQTPLMRSFSDFTGIGCTPDEYDPAFEIMKLLLAQPNIDVNLKDEDGDSALSLAIINKFSKMKEILSRELDKNRGVLNNLVGGEGVTGEVGIGKEGTSGECEVGGWRGGK</sequence>
<keyword evidence="5" id="KW-1185">Reference proteome</keyword>
<feature type="repeat" description="ANK" evidence="3">
    <location>
        <begin position="418"/>
        <end position="450"/>
    </location>
</feature>
<dbReference type="OrthoDB" id="4837942at2759"/>
<dbReference type="Proteomes" id="UP000018144">
    <property type="component" value="Unassembled WGS sequence"/>
</dbReference>
<keyword evidence="2 3" id="KW-0040">ANK repeat</keyword>
<dbReference type="STRING" id="1076935.U4LYD0"/>
<evidence type="ECO:0000256" key="2">
    <source>
        <dbReference type="ARBA" id="ARBA00023043"/>
    </source>
</evidence>
<dbReference type="PROSITE" id="PS50088">
    <property type="entry name" value="ANK_REPEAT"/>
    <property type="match status" value="3"/>
</dbReference>
<dbReference type="SUPFAM" id="SSF48403">
    <property type="entry name" value="Ankyrin repeat"/>
    <property type="match status" value="1"/>
</dbReference>
<dbReference type="InterPro" id="IPR002110">
    <property type="entry name" value="Ankyrin_rpt"/>
</dbReference>
<dbReference type="InterPro" id="IPR036770">
    <property type="entry name" value="Ankyrin_rpt-contain_sf"/>
</dbReference>
<dbReference type="Pfam" id="PF12796">
    <property type="entry name" value="Ank_2"/>
    <property type="match status" value="2"/>
</dbReference>
<dbReference type="PANTHER" id="PTHR24198">
    <property type="entry name" value="ANKYRIN REPEAT AND PROTEIN KINASE DOMAIN-CONTAINING PROTEIN"/>
    <property type="match status" value="1"/>
</dbReference>
<protein>
    <submittedName>
        <fullName evidence="4">Similar to Putative ankyrin repeat protein L93 acc. no. Q5UPG5</fullName>
    </submittedName>
</protein>
<evidence type="ECO:0000313" key="4">
    <source>
        <dbReference type="EMBL" id="CCX34838.1"/>
    </source>
</evidence>
<proteinExistence type="predicted"/>
<accession>U4LYD0</accession>
<dbReference type="PANTHER" id="PTHR24198:SF165">
    <property type="entry name" value="ANKYRIN REPEAT-CONTAINING PROTEIN-RELATED"/>
    <property type="match status" value="1"/>
</dbReference>